<gene>
    <name evidence="1" type="ORF">DU002_10450</name>
</gene>
<protein>
    <submittedName>
        <fullName evidence="1">STAS/SEC14 domain-containing protein</fullName>
    </submittedName>
</protein>
<proteinExistence type="predicted"/>
<comment type="caution">
    <text evidence="1">The sequence shown here is derived from an EMBL/GenBank/DDBJ whole genome shotgun (WGS) entry which is preliminary data.</text>
</comment>
<dbReference type="RefSeq" id="WP_114338316.1">
    <property type="nucleotide sequence ID" value="NZ_QPID01000005.1"/>
</dbReference>
<organism evidence="1 2">
    <name type="scientific">Corallincola holothuriorum</name>
    <dbReference type="NCBI Taxonomy" id="2282215"/>
    <lineage>
        <taxon>Bacteria</taxon>
        <taxon>Pseudomonadati</taxon>
        <taxon>Pseudomonadota</taxon>
        <taxon>Gammaproteobacteria</taxon>
        <taxon>Alteromonadales</taxon>
        <taxon>Psychromonadaceae</taxon>
        <taxon>Corallincola</taxon>
    </lineage>
</organism>
<dbReference type="EMBL" id="QPID01000005">
    <property type="protein sequence ID" value="RCU50029.1"/>
    <property type="molecule type" value="Genomic_DNA"/>
</dbReference>
<evidence type="ECO:0000313" key="1">
    <source>
        <dbReference type="EMBL" id="RCU50029.1"/>
    </source>
</evidence>
<evidence type="ECO:0000313" key="2">
    <source>
        <dbReference type="Proteomes" id="UP000252558"/>
    </source>
</evidence>
<keyword evidence="2" id="KW-1185">Reference proteome</keyword>
<reference evidence="1 2" key="1">
    <citation type="submission" date="2018-07" db="EMBL/GenBank/DDBJ databases">
        <title>Corallincola holothuriorum sp. nov., a new facultative anaerobe isolated from sea cucumber Apostichopus japonicus.</title>
        <authorList>
            <person name="Xia H."/>
        </authorList>
    </citation>
    <scope>NUCLEOTIDE SEQUENCE [LARGE SCALE GENOMIC DNA]</scope>
    <source>
        <strain evidence="1 2">C4</strain>
    </source>
</reference>
<dbReference type="Proteomes" id="UP000252558">
    <property type="component" value="Unassembled WGS sequence"/>
</dbReference>
<sequence length="137" mass="15626">MNQESLAAHGQWKFAVENNLMMLTVSGSFNSQGIQLMHKSIALQLADQRYIPDKAYVDAGHWALSTPDSEDAVRHLHARMKQIGLRRVAYVIANVHIRKMVLEQLWQAHPEVKRGYFSTPQEALNWLNNDNQCDLTG</sequence>
<accession>A0A368NKU1</accession>
<dbReference type="AlphaFoldDB" id="A0A368NKU1"/>
<name>A0A368NKU1_9GAMM</name>